<feature type="transmembrane region" description="Helical" evidence="9">
    <location>
        <begin position="267"/>
        <end position="284"/>
    </location>
</feature>
<evidence type="ECO:0000256" key="4">
    <source>
        <dbReference type="ARBA" id="ARBA00022692"/>
    </source>
</evidence>
<organism evidence="10">
    <name type="scientific">Nocardia globerula</name>
    <dbReference type="NCBI Taxonomy" id="1818"/>
    <lineage>
        <taxon>Bacteria</taxon>
        <taxon>Bacillati</taxon>
        <taxon>Actinomycetota</taxon>
        <taxon>Actinomycetes</taxon>
        <taxon>Mycobacteriales</taxon>
        <taxon>Nocardiaceae</taxon>
        <taxon>Nocardia</taxon>
    </lineage>
</organism>
<name>A0A652YRP7_NOCGL</name>
<dbReference type="PANTHER" id="PTHR11795:SF451">
    <property type="entry name" value="ABC TRANSPORTER PERMEASE PROTEIN"/>
    <property type="match status" value="1"/>
</dbReference>
<gene>
    <name evidence="10" type="ORF">FNL38_103356</name>
</gene>
<feature type="transmembrane region" description="Helical" evidence="9">
    <location>
        <begin position="83"/>
        <end position="105"/>
    </location>
</feature>
<comment type="subcellular location">
    <subcellularLocation>
        <location evidence="1">Cell membrane</location>
        <topology evidence="1">Multi-pass membrane protein</topology>
    </subcellularLocation>
</comment>
<dbReference type="EMBL" id="VNIQ01000003">
    <property type="protein sequence ID" value="TYQ05005.1"/>
    <property type="molecule type" value="Genomic_DNA"/>
</dbReference>
<keyword evidence="2" id="KW-0813">Transport</keyword>
<dbReference type="PANTHER" id="PTHR11795">
    <property type="entry name" value="BRANCHED-CHAIN AMINO ACID TRANSPORT SYSTEM PERMEASE PROTEIN LIVH"/>
    <property type="match status" value="1"/>
</dbReference>
<feature type="transmembrane region" description="Helical" evidence="9">
    <location>
        <begin position="239"/>
        <end position="260"/>
    </location>
</feature>
<evidence type="ECO:0000256" key="6">
    <source>
        <dbReference type="ARBA" id="ARBA00022989"/>
    </source>
</evidence>
<keyword evidence="6 9" id="KW-1133">Transmembrane helix</keyword>
<feature type="transmembrane region" description="Helical" evidence="9">
    <location>
        <begin position="208"/>
        <end position="227"/>
    </location>
</feature>
<dbReference type="CDD" id="cd06582">
    <property type="entry name" value="TM_PBP1_LivH_like"/>
    <property type="match status" value="1"/>
</dbReference>
<feature type="transmembrane region" description="Helical" evidence="9">
    <location>
        <begin position="34"/>
        <end position="52"/>
    </location>
</feature>
<evidence type="ECO:0000256" key="5">
    <source>
        <dbReference type="ARBA" id="ARBA00022970"/>
    </source>
</evidence>
<proteinExistence type="inferred from homology"/>
<keyword evidence="3" id="KW-1003">Cell membrane</keyword>
<keyword evidence="4 9" id="KW-0812">Transmembrane</keyword>
<dbReference type="InterPro" id="IPR052157">
    <property type="entry name" value="BCAA_transport_permease"/>
</dbReference>
<dbReference type="GO" id="GO:0006865">
    <property type="term" value="P:amino acid transport"/>
    <property type="evidence" value="ECO:0007669"/>
    <property type="project" value="UniProtKB-KW"/>
</dbReference>
<dbReference type="GO" id="GO:0022857">
    <property type="term" value="F:transmembrane transporter activity"/>
    <property type="evidence" value="ECO:0007669"/>
    <property type="project" value="InterPro"/>
</dbReference>
<protein>
    <submittedName>
        <fullName evidence="10">Branched-chain amino acid transport system permease protein</fullName>
    </submittedName>
</protein>
<dbReference type="InterPro" id="IPR001851">
    <property type="entry name" value="ABC_transp_permease"/>
</dbReference>
<dbReference type="Pfam" id="PF02653">
    <property type="entry name" value="BPD_transp_2"/>
    <property type="match status" value="1"/>
</dbReference>
<comment type="similarity">
    <text evidence="8">Belongs to the binding-protein-dependent transport system permease family. LivHM subfamily.</text>
</comment>
<dbReference type="AlphaFoldDB" id="A0A652YRP7"/>
<evidence type="ECO:0000256" key="3">
    <source>
        <dbReference type="ARBA" id="ARBA00022475"/>
    </source>
</evidence>
<sequence length="324" mass="33338">MSAKPIWGYDMTTSTSILAAGSDPASILTTVSTGLSNGALYALLAIALVTVFRTTGHLNFAQGEFAMLSALLSFSLIAAGLPIWVAIIASMVISAVASAAIQYFIMRPLEKRGHAAALIAVLGLFLFANAFGGVVWGVDNKTPLAPFPDGVDDRITVLDGTPPFTLSYITIGIWLTLAALLVFLWLLLSKTKLGLAYRAVISNRSSAALVGIPVAATFALGWALAAVPGTLAGVMTSQAASALSFTMMANVLIYGFTAACVGGFDSFGGAVVGGLLVGLVESVVPSIFPAIGAQSGLALALVMLLVVLTVRPQGLFGRKEVARV</sequence>
<keyword evidence="7 9" id="KW-0472">Membrane</keyword>
<comment type="caution">
    <text evidence="10">The sequence shown here is derived from an EMBL/GenBank/DDBJ whole genome shotgun (WGS) entry which is preliminary data.</text>
</comment>
<accession>A0A652YRP7</accession>
<evidence type="ECO:0000256" key="2">
    <source>
        <dbReference type="ARBA" id="ARBA00022448"/>
    </source>
</evidence>
<evidence type="ECO:0000256" key="7">
    <source>
        <dbReference type="ARBA" id="ARBA00023136"/>
    </source>
</evidence>
<feature type="transmembrane region" description="Helical" evidence="9">
    <location>
        <begin position="117"/>
        <end position="138"/>
    </location>
</feature>
<evidence type="ECO:0000256" key="8">
    <source>
        <dbReference type="ARBA" id="ARBA00037998"/>
    </source>
</evidence>
<evidence type="ECO:0000313" key="10">
    <source>
        <dbReference type="EMBL" id="TYQ05005.1"/>
    </source>
</evidence>
<feature type="transmembrane region" description="Helical" evidence="9">
    <location>
        <begin position="59"/>
        <end position="77"/>
    </location>
</feature>
<dbReference type="GO" id="GO:0005886">
    <property type="term" value="C:plasma membrane"/>
    <property type="evidence" value="ECO:0007669"/>
    <property type="project" value="UniProtKB-SubCell"/>
</dbReference>
<feature type="transmembrane region" description="Helical" evidence="9">
    <location>
        <begin position="166"/>
        <end position="188"/>
    </location>
</feature>
<evidence type="ECO:0000256" key="9">
    <source>
        <dbReference type="SAM" id="Phobius"/>
    </source>
</evidence>
<evidence type="ECO:0000256" key="1">
    <source>
        <dbReference type="ARBA" id="ARBA00004651"/>
    </source>
</evidence>
<keyword evidence="5" id="KW-0029">Amino-acid transport</keyword>
<feature type="transmembrane region" description="Helical" evidence="9">
    <location>
        <begin position="290"/>
        <end position="310"/>
    </location>
</feature>
<reference evidence="10" key="1">
    <citation type="submission" date="2019-07" db="EMBL/GenBank/DDBJ databases">
        <title>Genomic Encyclopedia of Type Strains, Phase IV (KMG-IV): sequencing the most valuable type-strain genomes for metagenomic binning, comparative biology and taxonomic classification.</title>
        <authorList>
            <person name="Goeker M."/>
        </authorList>
    </citation>
    <scope>NUCLEOTIDE SEQUENCE</scope>
    <source>
        <strain evidence="10">DSM 44596</strain>
    </source>
</reference>